<reference evidence="1 2" key="1">
    <citation type="journal article" date="2015" name="Genome Biol. Evol.">
        <title>Phylogenomic analyses indicate that early fungi evolved digesting cell walls of algal ancestors of land plants.</title>
        <authorList>
            <person name="Chang Y."/>
            <person name="Wang S."/>
            <person name="Sekimoto S."/>
            <person name="Aerts A.L."/>
            <person name="Choi C."/>
            <person name="Clum A."/>
            <person name="LaButti K.M."/>
            <person name="Lindquist E.A."/>
            <person name="Yee Ngan C."/>
            <person name="Ohm R.A."/>
            <person name="Salamov A.A."/>
            <person name="Grigoriev I.V."/>
            <person name="Spatafora J.W."/>
            <person name="Berbee M.L."/>
        </authorList>
    </citation>
    <scope>NUCLEOTIDE SEQUENCE [LARGE SCALE GENOMIC DNA]</scope>
    <source>
        <strain evidence="1 2">NRRL 28638</strain>
    </source>
</reference>
<protein>
    <submittedName>
        <fullName evidence="1">Uncharacterized protein</fullName>
    </submittedName>
</protein>
<keyword evidence="2" id="KW-1185">Reference proteome</keyword>
<dbReference type="Proteomes" id="UP000070444">
    <property type="component" value="Unassembled WGS sequence"/>
</dbReference>
<dbReference type="AlphaFoldDB" id="A0A137PGH9"/>
<dbReference type="EMBL" id="KQ964427">
    <property type="protein sequence ID" value="KXN74106.1"/>
    <property type="molecule type" value="Genomic_DNA"/>
</dbReference>
<gene>
    <name evidence="1" type="ORF">CONCODRAFT_2810</name>
</gene>
<proteinExistence type="predicted"/>
<sequence length="530" mass="61201">MGMKENEIECLKSYLKKDMDIGPAKAMSQLLKETEITSSYSTFYTTFRRLREEIYPKNFKTDSSEIKTKNSGRYVKLLDTHLDCLKKYLKEDICIGNTEAADRLYKETGLKVSPVTVREALIKLEKELNQERLESSPSSLESKTDTKPWNYGYKLKAVHIDCLKKYLSENRSIGYTEAWNRLCKETNLKVSSSTIRNVLITLKKEMGDITPESQPSNSKAKIRCSKESNRFKIKDLHIDYLKQYLKENNFIKCEEARTKLFKETGLEVSVTAIRNTLYELKRQNNTKNSQLTSPSHSYSAKLNSWGYGYKLKDFHINCIKNYLNENNSIKCEEIRTKLFKETGLEVSYTSVYKVFNKFKEEINIEQSSIPSPVSDTKIKSKSRGYDYKLKDLHIECLKKYIKEDVLICGTKARDQLYKETGLEASVTCIRTALINIRKQLNSENILISSPSSNQILNNKAWKFGFKLKQVHVDLLKKYLNESPLIGGTSAAERLKLDTGIEISQFPVNKALKILRREIEQEKSELHLSIP</sequence>
<organism evidence="1 2">
    <name type="scientific">Conidiobolus coronatus (strain ATCC 28846 / CBS 209.66 / NRRL 28638)</name>
    <name type="common">Delacroixia coronata</name>
    <dbReference type="NCBI Taxonomy" id="796925"/>
    <lineage>
        <taxon>Eukaryota</taxon>
        <taxon>Fungi</taxon>
        <taxon>Fungi incertae sedis</taxon>
        <taxon>Zoopagomycota</taxon>
        <taxon>Entomophthoromycotina</taxon>
        <taxon>Entomophthoromycetes</taxon>
        <taxon>Entomophthorales</taxon>
        <taxon>Ancylistaceae</taxon>
        <taxon>Conidiobolus</taxon>
    </lineage>
</organism>
<evidence type="ECO:0000313" key="2">
    <source>
        <dbReference type="Proteomes" id="UP000070444"/>
    </source>
</evidence>
<evidence type="ECO:0000313" key="1">
    <source>
        <dbReference type="EMBL" id="KXN74106.1"/>
    </source>
</evidence>
<accession>A0A137PGH9</accession>
<name>A0A137PGH9_CONC2</name>